<comment type="caution">
    <text evidence="1">The sequence shown here is derived from an EMBL/GenBank/DDBJ whole genome shotgun (WGS) entry which is preliminary data.</text>
</comment>
<gene>
    <name evidence="1" type="ORF">C0Q70_15267</name>
</gene>
<dbReference type="AlphaFoldDB" id="A0A2T7NUE5"/>
<proteinExistence type="predicted"/>
<evidence type="ECO:0000313" key="2">
    <source>
        <dbReference type="Proteomes" id="UP000245119"/>
    </source>
</evidence>
<sequence>MRGHRWGSALDGHAQWSWRCVFVNDSAIKTSGCVVAISARYPPTLPAPHPPHHLSPSSACVTTMEVSGCCCRGSSSSSSSHQRHGVCLHWSCTGPAPGLGLDVRVSDQVQRDDMSGVIRPW</sequence>
<dbReference type="EMBL" id="PZQS01000009">
    <property type="protein sequence ID" value="PVD24781.1"/>
    <property type="molecule type" value="Genomic_DNA"/>
</dbReference>
<evidence type="ECO:0000313" key="1">
    <source>
        <dbReference type="EMBL" id="PVD24781.1"/>
    </source>
</evidence>
<keyword evidence="2" id="KW-1185">Reference proteome</keyword>
<reference evidence="1 2" key="1">
    <citation type="submission" date="2018-04" db="EMBL/GenBank/DDBJ databases">
        <title>The genome of golden apple snail Pomacea canaliculata provides insight into stress tolerance and invasive adaptation.</title>
        <authorList>
            <person name="Liu C."/>
            <person name="Liu B."/>
            <person name="Ren Y."/>
            <person name="Zhang Y."/>
            <person name="Wang H."/>
            <person name="Li S."/>
            <person name="Jiang F."/>
            <person name="Yin L."/>
            <person name="Zhang G."/>
            <person name="Qian W."/>
            <person name="Fan W."/>
        </authorList>
    </citation>
    <scope>NUCLEOTIDE SEQUENCE [LARGE SCALE GENOMIC DNA]</scope>
    <source>
        <strain evidence="1">SZHN2017</strain>
        <tissue evidence="1">Muscle</tissue>
    </source>
</reference>
<accession>A0A2T7NUE5</accession>
<organism evidence="1 2">
    <name type="scientific">Pomacea canaliculata</name>
    <name type="common">Golden apple snail</name>
    <dbReference type="NCBI Taxonomy" id="400727"/>
    <lineage>
        <taxon>Eukaryota</taxon>
        <taxon>Metazoa</taxon>
        <taxon>Spiralia</taxon>
        <taxon>Lophotrochozoa</taxon>
        <taxon>Mollusca</taxon>
        <taxon>Gastropoda</taxon>
        <taxon>Caenogastropoda</taxon>
        <taxon>Architaenioglossa</taxon>
        <taxon>Ampullarioidea</taxon>
        <taxon>Ampullariidae</taxon>
        <taxon>Pomacea</taxon>
    </lineage>
</organism>
<dbReference type="Proteomes" id="UP000245119">
    <property type="component" value="Linkage Group LG9"/>
</dbReference>
<protein>
    <submittedName>
        <fullName evidence="1">Uncharacterized protein</fullName>
    </submittedName>
</protein>
<name>A0A2T7NUE5_POMCA</name>